<feature type="chain" id="PRO_5014438370" description="Secreted protein" evidence="1">
    <location>
        <begin position="23"/>
        <end position="226"/>
    </location>
</feature>
<keyword evidence="1" id="KW-0732">Signal</keyword>
<proteinExistence type="predicted"/>
<feature type="signal peptide" evidence="1">
    <location>
        <begin position="1"/>
        <end position="22"/>
    </location>
</feature>
<evidence type="ECO:0000256" key="1">
    <source>
        <dbReference type="SAM" id="SignalP"/>
    </source>
</evidence>
<dbReference type="AlphaFoldDB" id="A0A2J7TCV2"/>
<name>A0A2J7TCV2_METSI</name>
<sequence length="226" mass="24140">MRSQRSASAALTAAAAAIALLAASPLAPCRAQEKPADKGATVQAAPPANKDWPCKQILVEQISLPAVWSGPPIDSAQWREDSAIAGLVAEIAARKTAIEAAEKTIEGFAAAAGPDKNARLTALFAGAFETLNRERSEVIEGLMRFSRKQKALASKIRAENATIQNAPGASRPEQPEPADNPAVEKLQWDIRLFDEGRQSLTYACEAPTLIEQRLFALARSIQNAMD</sequence>
<dbReference type="EMBL" id="PDZR01000028">
    <property type="protein sequence ID" value="PNG24600.1"/>
    <property type="molecule type" value="Genomic_DNA"/>
</dbReference>
<comment type="caution">
    <text evidence="2">The sequence shown here is derived from an EMBL/GenBank/DDBJ whole genome shotgun (WGS) entry which is preliminary data.</text>
</comment>
<organism evidence="2 3">
    <name type="scientific">Methylocella silvestris</name>
    <dbReference type="NCBI Taxonomy" id="199596"/>
    <lineage>
        <taxon>Bacteria</taxon>
        <taxon>Pseudomonadati</taxon>
        <taxon>Pseudomonadota</taxon>
        <taxon>Alphaproteobacteria</taxon>
        <taxon>Hyphomicrobiales</taxon>
        <taxon>Beijerinckiaceae</taxon>
        <taxon>Methylocella</taxon>
    </lineage>
</organism>
<protein>
    <recommendedName>
        <fullName evidence="4">Secreted protein</fullName>
    </recommendedName>
</protein>
<dbReference type="RefSeq" id="WP_102845085.1">
    <property type="nucleotide sequence ID" value="NZ_PDZR01000028.1"/>
</dbReference>
<evidence type="ECO:0000313" key="2">
    <source>
        <dbReference type="EMBL" id="PNG24600.1"/>
    </source>
</evidence>
<reference evidence="2 3" key="1">
    <citation type="submission" date="2017-10" db="EMBL/GenBank/DDBJ databases">
        <title>Genome announcement of Methylocella silvestris TVC from permafrost.</title>
        <authorList>
            <person name="Wang J."/>
            <person name="Geng K."/>
            <person name="Ul-Haque F."/>
            <person name="Crombie A.T."/>
            <person name="Street L.E."/>
            <person name="Wookey P.A."/>
            <person name="Murrell J.C."/>
            <person name="Pratscher J."/>
        </authorList>
    </citation>
    <scope>NUCLEOTIDE SEQUENCE [LARGE SCALE GENOMIC DNA]</scope>
    <source>
        <strain evidence="2 3">TVC</strain>
    </source>
</reference>
<evidence type="ECO:0000313" key="3">
    <source>
        <dbReference type="Proteomes" id="UP000236286"/>
    </source>
</evidence>
<gene>
    <name evidence="2" type="ORF">CR492_17860</name>
</gene>
<dbReference type="Proteomes" id="UP000236286">
    <property type="component" value="Unassembled WGS sequence"/>
</dbReference>
<accession>A0A2J7TCV2</accession>
<dbReference type="OrthoDB" id="6159094at2"/>
<evidence type="ECO:0008006" key="4">
    <source>
        <dbReference type="Google" id="ProtNLM"/>
    </source>
</evidence>